<sequence>MQIAAMRSPTKSFRERSIAFFKLQKEVLATTERVHGHAIKRASNGDASYLAHVAVLIDALIDRSDARGRVICFASAAEFGLSLHHQGERCRQAAMLTGSDSIMVLYWAAVRRMHGHGSSVAKNAEMTEPLSGSRPANTAPAVNGNGEADTTWLHSERCSLCEKLHGDSRCANGHNALRPISGKHFRSVGESLISEAQVFQCSECEAIWTQYRHRSDPFAMWSIKNRR</sequence>
<protein>
    <submittedName>
        <fullName evidence="2">Uncharacterized protein</fullName>
    </submittedName>
</protein>
<gene>
    <name evidence="2" type="ORF">FHX61_004536</name>
</gene>
<feature type="region of interest" description="Disordered" evidence="1">
    <location>
        <begin position="127"/>
        <end position="146"/>
    </location>
</feature>
<organism evidence="2 3">
    <name type="scientific">Cupriavidus alkaliphilus</name>
    <dbReference type="NCBI Taxonomy" id="942866"/>
    <lineage>
        <taxon>Bacteria</taxon>
        <taxon>Pseudomonadati</taxon>
        <taxon>Pseudomonadota</taxon>
        <taxon>Betaproteobacteria</taxon>
        <taxon>Burkholderiales</taxon>
        <taxon>Burkholderiaceae</taxon>
        <taxon>Cupriavidus</taxon>
    </lineage>
</organism>
<evidence type="ECO:0000313" key="3">
    <source>
        <dbReference type="Proteomes" id="UP000578036"/>
    </source>
</evidence>
<dbReference type="EMBL" id="JACHWF010000006">
    <property type="protein sequence ID" value="MBB3009860.1"/>
    <property type="molecule type" value="Genomic_DNA"/>
</dbReference>
<dbReference type="RefSeq" id="WP_311734411.1">
    <property type="nucleotide sequence ID" value="NZ_JACHWF010000006.1"/>
</dbReference>
<accession>A0A7W4VDZ3</accession>
<keyword evidence="3" id="KW-1185">Reference proteome</keyword>
<comment type="caution">
    <text evidence="2">The sequence shown here is derived from an EMBL/GenBank/DDBJ whole genome shotgun (WGS) entry which is preliminary data.</text>
</comment>
<evidence type="ECO:0000256" key="1">
    <source>
        <dbReference type="SAM" id="MobiDB-lite"/>
    </source>
</evidence>
<evidence type="ECO:0000313" key="2">
    <source>
        <dbReference type="EMBL" id="MBB3009860.1"/>
    </source>
</evidence>
<name>A0A7W4VDZ3_9BURK</name>
<dbReference type="Proteomes" id="UP000578036">
    <property type="component" value="Unassembled WGS sequence"/>
</dbReference>
<dbReference type="AlphaFoldDB" id="A0A7W4VDZ3"/>
<proteinExistence type="predicted"/>
<reference evidence="2 3" key="1">
    <citation type="submission" date="2020-08" db="EMBL/GenBank/DDBJ databases">
        <title>Genomic Encyclopedia of Type Strains, Phase IV (KMG-V): Genome sequencing to study the core and pangenomes of soil and plant-associated prokaryotes.</title>
        <authorList>
            <person name="Whitman W."/>
        </authorList>
    </citation>
    <scope>NUCLEOTIDE SEQUENCE [LARGE SCALE GENOMIC DNA]</scope>
    <source>
        <strain evidence="2 3">SLV-2362</strain>
    </source>
</reference>